<dbReference type="InterPro" id="IPR050300">
    <property type="entry name" value="GDXG_lipolytic_enzyme"/>
</dbReference>
<dbReference type="EMBL" id="CM032181">
    <property type="protein sequence ID" value="KAG7099917.1"/>
    <property type="molecule type" value="Genomic_DNA"/>
</dbReference>
<dbReference type="RefSeq" id="XP_043016387.1">
    <property type="nucleotide sequence ID" value="XM_043147673.1"/>
</dbReference>
<comment type="caution">
    <text evidence="3">The sequence shown here is derived from an EMBL/GenBank/DDBJ whole genome shotgun (WGS) entry which is preliminary data.</text>
</comment>
<dbReference type="AlphaFoldDB" id="A0A9P7V458"/>
<keyword evidence="4" id="KW-1185">Reference proteome</keyword>
<dbReference type="Proteomes" id="UP001049176">
    <property type="component" value="Chromosome 1"/>
</dbReference>
<dbReference type="OrthoDB" id="2152029at2759"/>
<evidence type="ECO:0000259" key="2">
    <source>
        <dbReference type="Pfam" id="PF07859"/>
    </source>
</evidence>
<evidence type="ECO:0000256" key="1">
    <source>
        <dbReference type="ARBA" id="ARBA00022801"/>
    </source>
</evidence>
<dbReference type="InterPro" id="IPR013094">
    <property type="entry name" value="AB_hydrolase_3"/>
</dbReference>
<sequence length="382" mass="42093">MPSSSHPLRNHIVDHDVGQTFNNEKYGVLSLKERLSLVACILELPFTVTARIITSIGAAHNKSKSTRRVLGDATFKFLGDRLNYHQIQFVFGTSVNVYESWAKSNKLPIAVDDLGDTGGQLFWIGSKQLDRVVLYMHGGGFVAPLQDYMLDFWRSVQKTVEAQKVEVGFAVLAYSIIPDAGFPQQLRQAVEAVHHLVRAGVPMQNIQIVGDSAGANLVMQLYSHILHPHPDVPPLSVTTKFSSMCLISPWISMLGEGASSFESAKSVNDVMNPKTSRAWGARVLQDVPDAYRPYVDAVNAPSGWFKGMDGIVDRILVIVGDAECPYNSTVVFEKDHLSKHHPSVTLFTQGDGVHDDPFMEFFARSSKHGEAAKLICEWVASG</sequence>
<name>A0A9P7V458_9AGAR</name>
<proteinExistence type="predicted"/>
<organism evidence="3 4">
    <name type="scientific">Marasmius oreades</name>
    <name type="common">fairy-ring Marasmius</name>
    <dbReference type="NCBI Taxonomy" id="181124"/>
    <lineage>
        <taxon>Eukaryota</taxon>
        <taxon>Fungi</taxon>
        <taxon>Dikarya</taxon>
        <taxon>Basidiomycota</taxon>
        <taxon>Agaricomycotina</taxon>
        <taxon>Agaricomycetes</taxon>
        <taxon>Agaricomycetidae</taxon>
        <taxon>Agaricales</taxon>
        <taxon>Marasmiineae</taxon>
        <taxon>Marasmiaceae</taxon>
        <taxon>Marasmius</taxon>
    </lineage>
</organism>
<dbReference type="Pfam" id="PF07859">
    <property type="entry name" value="Abhydrolase_3"/>
    <property type="match status" value="1"/>
</dbReference>
<gene>
    <name evidence="3" type="ORF">E1B28_001714</name>
</gene>
<protein>
    <recommendedName>
        <fullName evidence="2">Alpha/beta hydrolase fold-3 domain-containing protein</fullName>
    </recommendedName>
</protein>
<dbReference type="GO" id="GO:0016787">
    <property type="term" value="F:hydrolase activity"/>
    <property type="evidence" value="ECO:0007669"/>
    <property type="project" value="UniProtKB-KW"/>
</dbReference>
<evidence type="ECO:0000313" key="4">
    <source>
        <dbReference type="Proteomes" id="UP001049176"/>
    </source>
</evidence>
<dbReference type="PANTHER" id="PTHR48081:SF31">
    <property type="entry name" value="STERYL ACETYL HYDROLASE MUG81-RELATED"/>
    <property type="match status" value="1"/>
</dbReference>
<dbReference type="PANTHER" id="PTHR48081">
    <property type="entry name" value="AB HYDROLASE SUPERFAMILY PROTEIN C4A8.06C"/>
    <property type="match status" value="1"/>
</dbReference>
<dbReference type="InterPro" id="IPR029058">
    <property type="entry name" value="AB_hydrolase_fold"/>
</dbReference>
<evidence type="ECO:0000313" key="3">
    <source>
        <dbReference type="EMBL" id="KAG7099917.1"/>
    </source>
</evidence>
<dbReference type="GeneID" id="66070790"/>
<dbReference type="Gene3D" id="3.40.50.1820">
    <property type="entry name" value="alpha/beta hydrolase"/>
    <property type="match status" value="1"/>
</dbReference>
<reference evidence="3" key="1">
    <citation type="journal article" date="2021" name="Genome Biol. Evol.">
        <title>The assembled and annotated genome of the fairy-ring fungus Marasmius oreades.</title>
        <authorList>
            <person name="Hiltunen M."/>
            <person name="Ament-Velasquez S.L."/>
            <person name="Johannesson H."/>
        </authorList>
    </citation>
    <scope>NUCLEOTIDE SEQUENCE</scope>
    <source>
        <strain evidence="3">03SP1</strain>
    </source>
</reference>
<keyword evidence="1" id="KW-0378">Hydrolase</keyword>
<dbReference type="SUPFAM" id="SSF53474">
    <property type="entry name" value="alpha/beta-Hydrolases"/>
    <property type="match status" value="1"/>
</dbReference>
<feature type="domain" description="Alpha/beta hydrolase fold-3" evidence="2">
    <location>
        <begin position="133"/>
        <end position="324"/>
    </location>
</feature>
<accession>A0A9P7V458</accession>